<accession>A0AAW1X8A2</accession>
<dbReference type="InterPro" id="IPR052957">
    <property type="entry name" value="Auxin_embryo_med"/>
</dbReference>
<protein>
    <recommendedName>
        <fullName evidence="3">Maturase K</fullName>
    </recommendedName>
</protein>
<proteinExistence type="predicted"/>
<evidence type="ECO:0000313" key="2">
    <source>
        <dbReference type="Proteomes" id="UP001457282"/>
    </source>
</evidence>
<sequence length="156" mass="17584">MGDAEELCEYYLWNKEFPVKPENRNGIRIDAQNWVITIAFLSGERMRRATSSVGIFAFLPTTMVTDFPFLIQADFILNSSRDCILLDNVWNLGILECIPSSFVNAFGSHSLCTSVGQAFEFLPAQASPIPQFNELRESIITRLQSLEILPCGIYIP</sequence>
<evidence type="ECO:0008006" key="3">
    <source>
        <dbReference type="Google" id="ProtNLM"/>
    </source>
</evidence>
<name>A0AAW1X8A2_RUBAR</name>
<reference evidence="1 2" key="1">
    <citation type="journal article" date="2023" name="G3 (Bethesda)">
        <title>A chromosome-length genome assembly and annotation of blackberry (Rubus argutus, cv. 'Hillquist').</title>
        <authorList>
            <person name="Bruna T."/>
            <person name="Aryal R."/>
            <person name="Dudchenko O."/>
            <person name="Sargent D.J."/>
            <person name="Mead D."/>
            <person name="Buti M."/>
            <person name="Cavallini A."/>
            <person name="Hytonen T."/>
            <person name="Andres J."/>
            <person name="Pham M."/>
            <person name="Weisz D."/>
            <person name="Mascagni F."/>
            <person name="Usai G."/>
            <person name="Natali L."/>
            <person name="Bassil N."/>
            <person name="Fernandez G.E."/>
            <person name="Lomsadze A."/>
            <person name="Armour M."/>
            <person name="Olukolu B."/>
            <person name="Poorten T."/>
            <person name="Britton C."/>
            <person name="Davik J."/>
            <person name="Ashrafi H."/>
            <person name="Aiden E.L."/>
            <person name="Borodovsky M."/>
            <person name="Worthington M."/>
        </authorList>
    </citation>
    <scope>NUCLEOTIDE SEQUENCE [LARGE SCALE GENOMIC DNA]</scope>
    <source>
        <strain evidence="1">PI 553951</strain>
    </source>
</reference>
<organism evidence="1 2">
    <name type="scientific">Rubus argutus</name>
    <name type="common">Southern blackberry</name>
    <dbReference type="NCBI Taxonomy" id="59490"/>
    <lineage>
        <taxon>Eukaryota</taxon>
        <taxon>Viridiplantae</taxon>
        <taxon>Streptophyta</taxon>
        <taxon>Embryophyta</taxon>
        <taxon>Tracheophyta</taxon>
        <taxon>Spermatophyta</taxon>
        <taxon>Magnoliopsida</taxon>
        <taxon>eudicotyledons</taxon>
        <taxon>Gunneridae</taxon>
        <taxon>Pentapetalae</taxon>
        <taxon>rosids</taxon>
        <taxon>fabids</taxon>
        <taxon>Rosales</taxon>
        <taxon>Rosaceae</taxon>
        <taxon>Rosoideae</taxon>
        <taxon>Rosoideae incertae sedis</taxon>
        <taxon>Rubus</taxon>
    </lineage>
</organism>
<dbReference type="PANTHER" id="PTHR32387:SF11">
    <property type="entry name" value="PROTEIN NO VEIN C-TERMINAL DOMAIN-CONTAINING PROTEIN"/>
    <property type="match status" value="1"/>
</dbReference>
<evidence type="ECO:0000313" key="1">
    <source>
        <dbReference type="EMBL" id="KAK9933203.1"/>
    </source>
</evidence>
<dbReference type="AlphaFoldDB" id="A0AAW1X8A2"/>
<gene>
    <name evidence="1" type="ORF">M0R45_020406</name>
</gene>
<comment type="caution">
    <text evidence="1">The sequence shown here is derived from an EMBL/GenBank/DDBJ whole genome shotgun (WGS) entry which is preliminary data.</text>
</comment>
<dbReference type="Proteomes" id="UP001457282">
    <property type="component" value="Unassembled WGS sequence"/>
</dbReference>
<keyword evidence="2" id="KW-1185">Reference proteome</keyword>
<dbReference type="EMBL" id="JBEDUW010000004">
    <property type="protein sequence ID" value="KAK9933203.1"/>
    <property type="molecule type" value="Genomic_DNA"/>
</dbReference>
<dbReference type="PANTHER" id="PTHR32387">
    <property type="entry name" value="WU:FJ29H11"/>
    <property type="match status" value="1"/>
</dbReference>